<feature type="region of interest" description="Disordered" evidence="1">
    <location>
        <begin position="212"/>
        <end position="254"/>
    </location>
</feature>
<dbReference type="Proteomes" id="UP000799438">
    <property type="component" value="Unassembled WGS sequence"/>
</dbReference>
<dbReference type="OrthoDB" id="3912985at2759"/>
<feature type="transmembrane region" description="Helical" evidence="2">
    <location>
        <begin position="166"/>
        <end position="187"/>
    </location>
</feature>
<protein>
    <recommendedName>
        <fullName evidence="5">Mid2 domain-containing protein</fullName>
    </recommendedName>
</protein>
<evidence type="ECO:0000256" key="2">
    <source>
        <dbReference type="SAM" id="Phobius"/>
    </source>
</evidence>
<keyword evidence="2" id="KW-0812">Transmembrane</keyword>
<evidence type="ECO:0000313" key="3">
    <source>
        <dbReference type="EMBL" id="KAF2136575.1"/>
    </source>
</evidence>
<dbReference type="EMBL" id="ML995517">
    <property type="protein sequence ID" value="KAF2136575.1"/>
    <property type="molecule type" value="Genomic_DNA"/>
</dbReference>
<sequence length="254" mass="26728">MTSATCYSPSGDIAEDWQPCNATTNGQASACCDLRNSVCTTTGLCFGGAGHIYRGGCTDRHWSAPECTNHCLDVRQSQFVNLYSCEPGVWDPKHRVCCGEDSNCCANNFTIVPGLPFSGFNSRTTTNGSESDDEQTTASASRTATTVTVIITATAARHDSIRPTTVGVAVGVPLGTALLVALGLLLFHERVWRRLAARKKAEKASASYYFGGAGAPPPGYPAPVVEADAGSSANPAVEIGQPEERTEMEACGPR</sequence>
<dbReference type="AlphaFoldDB" id="A0A6A6B025"/>
<evidence type="ECO:0008006" key="5">
    <source>
        <dbReference type="Google" id="ProtNLM"/>
    </source>
</evidence>
<evidence type="ECO:0000313" key="4">
    <source>
        <dbReference type="Proteomes" id="UP000799438"/>
    </source>
</evidence>
<accession>A0A6A6B025</accession>
<reference evidence="3" key="1">
    <citation type="journal article" date="2020" name="Stud. Mycol.">
        <title>101 Dothideomycetes genomes: a test case for predicting lifestyles and emergence of pathogens.</title>
        <authorList>
            <person name="Haridas S."/>
            <person name="Albert R."/>
            <person name="Binder M."/>
            <person name="Bloem J."/>
            <person name="Labutti K."/>
            <person name="Salamov A."/>
            <person name="Andreopoulos B."/>
            <person name="Baker S."/>
            <person name="Barry K."/>
            <person name="Bills G."/>
            <person name="Bluhm B."/>
            <person name="Cannon C."/>
            <person name="Castanera R."/>
            <person name="Culley D."/>
            <person name="Daum C."/>
            <person name="Ezra D."/>
            <person name="Gonzalez J."/>
            <person name="Henrissat B."/>
            <person name="Kuo A."/>
            <person name="Liang C."/>
            <person name="Lipzen A."/>
            <person name="Lutzoni F."/>
            <person name="Magnuson J."/>
            <person name="Mondo S."/>
            <person name="Nolan M."/>
            <person name="Ohm R."/>
            <person name="Pangilinan J."/>
            <person name="Park H.-J."/>
            <person name="Ramirez L."/>
            <person name="Alfaro M."/>
            <person name="Sun H."/>
            <person name="Tritt A."/>
            <person name="Yoshinaga Y."/>
            <person name="Zwiers L.-H."/>
            <person name="Turgeon B."/>
            <person name="Goodwin S."/>
            <person name="Spatafora J."/>
            <person name="Crous P."/>
            <person name="Grigoriev I."/>
        </authorList>
    </citation>
    <scope>NUCLEOTIDE SEQUENCE</scope>
    <source>
        <strain evidence="3">CBS 121167</strain>
    </source>
</reference>
<keyword evidence="2" id="KW-1133">Transmembrane helix</keyword>
<evidence type="ECO:0000256" key="1">
    <source>
        <dbReference type="SAM" id="MobiDB-lite"/>
    </source>
</evidence>
<gene>
    <name evidence="3" type="ORF">K452DRAFT_128594</name>
</gene>
<name>A0A6A6B025_9PEZI</name>
<dbReference type="RefSeq" id="XP_033392293.1">
    <property type="nucleotide sequence ID" value="XM_033535266.1"/>
</dbReference>
<feature type="region of interest" description="Disordered" evidence="1">
    <location>
        <begin position="122"/>
        <end position="141"/>
    </location>
</feature>
<dbReference type="GeneID" id="54292760"/>
<organism evidence="3 4">
    <name type="scientific">Aplosporella prunicola CBS 121167</name>
    <dbReference type="NCBI Taxonomy" id="1176127"/>
    <lineage>
        <taxon>Eukaryota</taxon>
        <taxon>Fungi</taxon>
        <taxon>Dikarya</taxon>
        <taxon>Ascomycota</taxon>
        <taxon>Pezizomycotina</taxon>
        <taxon>Dothideomycetes</taxon>
        <taxon>Dothideomycetes incertae sedis</taxon>
        <taxon>Botryosphaeriales</taxon>
        <taxon>Aplosporellaceae</taxon>
        <taxon>Aplosporella</taxon>
    </lineage>
</organism>
<keyword evidence="4" id="KW-1185">Reference proteome</keyword>
<keyword evidence="2" id="KW-0472">Membrane</keyword>
<proteinExistence type="predicted"/>